<name>A0ABW7ER37_9BURK</name>
<accession>A0ABW7ER37</accession>
<dbReference type="EMBL" id="JBIGHY010000007">
    <property type="protein sequence ID" value="MFG6415977.1"/>
    <property type="molecule type" value="Genomic_DNA"/>
</dbReference>
<proteinExistence type="predicted"/>
<evidence type="ECO:0000256" key="1">
    <source>
        <dbReference type="SAM" id="MobiDB-lite"/>
    </source>
</evidence>
<sequence length="66" mass="7091">MELILPGGRTELFAPPASGETASTDYWTLFDLTVDAQCNVTVTRTEGHSATTPQVPTSTPVYCTRS</sequence>
<dbReference type="Proteomes" id="UP001606300">
    <property type="component" value="Unassembled WGS sequence"/>
</dbReference>
<reference evidence="2 3" key="1">
    <citation type="submission" date="2024-09" db="EMBL/GenBank/DDBJ databases">
        <title>Novel species of the genus Pelomonas and Roseateles isolated from streams.</title>
        <authorList>
            <person name="Lu H."/>
        </authorList>
    </citation>
    <scope>NUCLEOTIDE SEQUENCE [LARGE SCALE GENOMIC DNA]</scope>
    <source>
        <strain evidence="2 3">DC23W</strain>
    </source>
</reference>
<comment type="caution">
    <text evidence="2">The sequence shown here is derived from an EMBL/GenBank/DDBJ whole genome shotgun (WGS) entry which is preliminary data.</text>
</comment>
<evidence type="ECO:0000313" key="2">
    <source>
        <dbReference type="EMBL" id="MFG6415977.1"/>
    </source>
</evidence>
<dbReference type="RefSeq" id="WP_394472046.1">
    <property type="nucleotide sequence ID" value="NZ_JBIGHY010000007.1"/>
</dbReference>
<protein>
    <submittedName>
        <fullName evidence="2">Uncharacterized protein</fullName>
    </submittedName>
</protein>
<organism evidence="2 3">
    <name type="scientific">Pelomonas dachongensis</name>
    <dbReference type="NCBI Taxonomy" id="3299029"/>
    <lineage>
        <taxon>Bacteria</taxon>
        <taxon>Pseudomonadati</taxon>
        <taxon>Pseudomonadota</taxon>
        <taxon>Betaproteobacteria</taxon>
        <taxon>Burkholderiales</taxon>
        <taxon>Sphaerotilaceae</taxon>
        <taxon>Roseateles</taxon>
    </lineage>
</organism>
<feature type="region of interest" description="Disordered" evidence="1">
    <location>
        <begin position="45"/>
        <end position="66"/>
    </location>
</feature>
<keyword evidence="3" id="KW-1185">Reference proteome</keyword>
<evidence type="ECO:0000313" key="3">
    <source>
        <dbReference type="Proteomes" id="UP001606300"/>
    </source>
</evidence>
<gene>
    <name evidence="2" type="ORF">ACG02S_18945</name>
</gene>